<sequence length="293" mass="34538">MTIVKYLNPRNDVAFKRIFGTEKNKDILVHFLNDIIVSKDMKPIKEVSIIDPNLHPDIKYEKRSVVDVLCEDEDGIKYIVEMQVAKVAGFEKRAQYYAARAYTAQHDKGEAYVNLKKVFFLAITEYVMFPKKKHYKCDHWILDKDTHERDLKDFSFTFLELPKFNKKIDELKTYEDKWCYFFKHADDPDDVTELLTKSNEVMKKAYEELKAYNWTKKELVSYEAAEKVAMDLKAREQYVEHEAREKALAEGMEKGREEEKIKIAKNLISKKLDDKLISESTGLSLEKIHNLKK</sequence>
<evidence type="ECO:0000313" key="2">
    <source>
        <dbReference type="Proteomes" id="UP001327219"/>
    </source>
</evidence>
<dbReference type="Proteomes" id="UP001327219">
    <property type="component" value="Plasmid unnamed1"/>
</dbReference>
<dbReference type="EMBL" id="CP110821">
    <property type="protein sequence ID" value="WPX97449.1"/>
    <property type="molecule type" value="Genomic_DNA"/>
</dbReference>
<name>A0ABZ0UMV7_9RICK</name>
<gene>
    <name evidence="1" type="ORF">Bandiella_01607</name>
</gene>
<dbReference type="Pfam" id="PF12784">
    <property type="entry name" value="PDDEXK_2"/>
    <property type="match status" value="1"/>
</dbReference>
<dbReference type="InterPro" id="IPR010106">
    <property type="entry name" value="RpnA"/>
</dbReference>
<organism evidence="1 2">
    <name type="scientific">Candidatus Bandiella euplotis</name>
    <dbReference type="NCBI Taxonomy" id="1664265"/>
    <lineage>
        <taxon>Bacteria</taxon>
        <taxon>Pseudomonadati</taxon>
        <taxon>Pseudomonadota</taxon>
        <taxon>Alphaproteobacteria</taxon>
        <taxon>Rickettsiales</taxon>
        <taxon>Candidatus Midichloriaceae</taxon>
        <taxon>Candidatus Bandiella</taxon>
    </lineage>
</organism>
<keyword evidence="2" id="KW-1185">Reference proteome</keyword>
<proteinExistence type="predicted"/>
<reference evidence="1 2" key="1">
    <citation type="submission" date="2022-11" db="EMBL/GenBank/DDBJ databases">
        <title>Host association and intracellularity evolved multiple times independently in the Rickettsiales.</title>
        <authorList>
            <person name="Castelli M."/>
            <person name="Nardi T."/>
            <person name="Gammuto L."/>
            <person name="Bellinzona G."/>
            <person name="Sabaneyeva E."/>
            <person name="Potekhin A."/>
            <person name="Serra V."/>
            <person name="Petroni G."/>
            <person name="Sassera D."/>
        </authorList>
    </citation>
    <scope>NUCLEOTIDE SEQUENCE [LARGE SCALE GENOMIC DNA]</scope>
    <source>
        <strain evidence="1 2">NDG2</strain>
        <plasmid evidence="1 2">unnamed1</plasmid>
    </source>
</reference>
<dbReference type="PANTHER" id="PTHR41317:SF1">
    <property type="entry name" value="PD-(D_E)XK NUCLEASE FAMILY TRANSPOSASE"/>
    <property type="match status" value="1"/>
</dbReference>
<dbReference type="PANTHER" id="PTHR41317">
    <property type="entry name" value="PD-(D_E)XK NUCLEASE FAMILY TRANSPOSASE"/>
    <property type="match status" value="1"/>
</dbReference>
<accession>A0ABZ0UMV7</accession>
<dbReference type="NCBIfam" id="TIGR01784">
    <property type="entry name" value="T_den_put_tspse"/>
    <property type="match status" value="1"/>
</dbReference>
<dbReference type="RefSeq" id="WP_323733441.1">
    <property type="nucleotide sequence ID" value="NZ_CP110821.1"/>
</dbReference>
<geneLocation type="plasmid" evidence="1 2">
    <name>unnamed1</name>
</geneLocation>
<protein>
    <submittedName>
        <fullName evidence="1">PD-(D/E)XK nuclease family transposase</fullName>
    </submittedName>
</protein>
<keyword evidence="1" id="KW-0614">Plasmid</keyword>
<evidence type="ECO:0000313" key="1">
    <source>
        <dbReference type="EMBL" id="WPX97449.1"/>
    </source>
</evidence>